<dbReference type="RefSeq" id="WP_382051110.1">
    <property type="nucleotide sequence ID" value="NZ_JBHSKJ010000050.1"/>
</dbReference>
<gene>
    <name evidence="1" type="ORF">ACFPP6_36200</name>
</gene>
<evidence type="ECO:0000313" key="2">
    <source>
        <dbReference type="Proteomes" id="UP001596222"/>
    </source>
</evidence>
<reference evidence="2" key="1">
    <citation type="journal article" date="2019" name="Int. J. Syst. Evol. Microbiol.">
        <title>The Global Catalogue of Microorganisms (GCM) 10K type strain sequencing project: providing services to taxonomists for standard genome sequencing and annotation.</title>
        <authorList>
            <consortium name="The Broad Institute Genomics Platform"/>
            <consortium name="The Broad Institute Genome Sequencing Center for Infectious Disease"/>
            <person name="Wu L."/>
            <person name="Ma J."/>
        </authorList>
    </citation>
    <scope>NUCLEOTIDE SEQUENCE [LARGE SCALE GENOMIC DNA]</scope>
    <source>
        <strain evidence="2">CGMCC 4.1641</strain>
    </source>
</reference>
<name>A0ABW0A9E1_9ACTN</name>
<organism evidence="1 2">
    <name type="scientific">Streptomyces aureoversilis</name>
    <dbReference type="NCBI Taxonomy" id="67277"/>
    <lineage>
        <taxon>Bacteria</taxon>
        <taxon>Bacillati</taxon>
        <taxon>Actinomycetota</taxon>
        <taxon>Actinomycetes</taxon>
        <taxon>Kitasatosporales</taxon>
        <taxon>Streptomycetaceae</taxon>
        <taxon>Streptomyces</taxon>
    </lineage>
</organism>
<dbReference type="SUPFAM" id="SSF46689">
    <property type="entry name" value="Homeodomain-like"/>
    <property type="match status" value="1"/>
</dbReference>
<dbReference type="InterPro" id="IPR009057">
    <property type="entry name" value="Homeodomain-like_sf"/>
</dbReference>
<evidence type="ECO:0000313" key="1">
    <source>
        <dbReference type="EMBL" id="MFC5150052.1"/>
    </source>
</evidence>
<dbReference type="InterPro" id="IPR036388">
    <property type="entry name" value="WH-like_DNA-bd_sf"/>
</dbReference>
<comment type="caution">
    <text evidence="1">The sequence shown here is derived from an EMBL/GenBank/DDBJ whole genome shotgun (WGS) entry which is preliminary data.</text>
</comment>
<protein>
    <submittedName>
        <fullName evidence="1">Transposase</fullName>
    </submittedName>
</protein>
<dbReference type="EMBL" id="JBHSKJ010000050">
    <property type="protein sequence ID" value="MFC5150052.1"/>
    <property type="molecule type" value="Genomic_DNA"/>
</dbReference>
<dbReference type="Gene3D" id="1.10.10.10">
    <property type="entry name" value="Winged helix-like DNA-binding domain superfamily/Winged helix DNA-binding domain"/>
    <property type="match status" value="1"/>
</dbReference>
<sequence>MTRSRSYTLEFREEAVQLALQSSKPITNVARELEVNPETLRMWPPIWARRTGLFTPPMDEHD</sequence>
<proteinExistence type="predicted"/>
<accession>A0ABW0A9E1</accession>
<dbReference type="Proteomes" id="UP001596222">
    <property type="component" value="Unassembled WGS sequence"/>
</dbReference>
<keyword evidence="2" id="KW-1185">Reference proteome</keyword>
<dbReference type="Pfam" id="PF01527">
    <property type="entry name" value="HTH_Tnp_1"/>
    <property type="match status" value="1"/>
</dbReference>
<dbReference type="InterPro" id="IPR002514">
    <property type="entry name" value="Transposase_8"/>
</dbReference>